<dbReference type="PANTHER" id="PTHR11761">
    <property type="entry name" value="50S/60S RIBOSOMAL PROTEIN L14/L23"/>
    <property type="match status" value="1"/>
</dbReference>
<dbReference type="SMART" id="SM01057">
    <property type="entry name" value="Carb_anhydrase"/>
    <property type="match status" value="1"/>
</dbReference>
<gene>
    <name evidence="9" type="ORF">F2P81_014540</name>
</gene>
<dbReference type="GO" id="GO:0070180">
    <property type="term" value="F:large ribosomal subunit rRNA binding"/>
    <property type="evidence" value="ECO:0007669"/>
    <property type="project" value="TreeGrafter"/>
</dbReference>
<proteinExistence type="inferred from homology"/>
<feature type="domain" description="Alpha-carbonic anhydrase" evidence="8">
    <location>
        <begin position="10"/>
        <end position="248"/>
    </location>
</feature>
<evidence type="ECO:0000313" key="9">
    <source>
        <dbReference type="EMBL" id="KAF0032250.1"/>
    </source>
</evidence>
<dbReference type="InterPro" id="IPR036398">
    <property type="entry name" value="CA_dom_sf"/>
</dbReference>
<dbReference type="SUPFAM" id="SSF51069">
    <property type="entry name" value="Carbonic anhydrase"/>
    <property type="match status" value="1"/>
</dbReference>
<accession>A0A6A4SK75</accession>
<evidence type="ECO:0000259" key="8">
    <source>
        <dbReference type="PROSITE" id="PS51144"/>
    </source>
</evidence>
<dbReference type="NCBIfam" id="NF006344">
    <property type="entry name" value="PRK08571.1"/>
    <property type="match status" value="1"/>
</dbReference>
<dbReference type="EMBL" id="VEVO01000013">
    <property type="protein sequence ID" value="KAF0032250.1"/>
    <property type="molecule type" value="Genomic_DNA"/>
</dbReference>
<dbReference type="Pfam" id="PF00194">
    <property type="entry name" value="Carb_anhydrase"/>
    <property type="match status" value="2"/>
</dbReference>
<dbReference type="FunFam" id="2.40.150.20:FF:000003">
    <property type="entry name" value="60S ribosomal protein L23"/>
    <property type="match status" value="1"/>
</dbReference>
<evidence type="ECO:0000256" key="5">
    <source>
        <dbReference type="ARBA" id="ARBA00035199"/>
    </source>
</evidence>
<dbReference type="InterPro" id="IPR041878">
    <property type="entry name" value="Alpha_CARP_X/XI"/>
</dbReference>
<dbReference type="Gene3D" id="2.40.150.20">
    <property type="entry name" value="Ribosomal protein L14"/>
    <property type="match status" value="1"/>
</dbReference>
<dbReference type="PROSITE" id="PS00049">
    <property type="entry name" value="RIBOSOMAL_L14"/>
    <property type="match status" value="1"/>
</dbReference>
<reference evidence="9 10" key="1">
    <citation type="submission" date="2019-06" db="EMBL/GenBank/DDBJ databases">
        <title>Draft genomes of female and male turbot (Scophthalmus maximus).</title>
        <authorList>
            <person name="Xu H."/>
            <person name="Xu X.-W."/>
            <person name="Shao C."/>
            <person name="Chen S."/>
        </authorList>
    </citation>
    <scope>NUCLEOTIDE SEQUENCE [LARGE SCALE GENOMIC DNA]</scope>
    <source>
        <strain evidence="9">Ysfricsl-2016a</strain>
        <tissue evidence="9">Blood</tissue>
    </source>
</reference>
<evidence type="ECO:0000256" key="1">
    <source>
        <dbReference type="ARBA" id="ARBA00002258"/>
    </source>
</evidence>
<comment type="function">
    <text evidence="1">Does not have a catalytic activity.</text>
</comment>
<organism evidence="9 10">
    <name type="scientific">Scophthalmus maximus</name>
    <name type="common">Turbot</name>
    <name type="synonym">Psetta maxima</name>
    <dbReference type="NCBI Taxonomy" id="52904"/>
    <lineage>
        <taxon>Eukaryota</taxon>
        <taxon>Metazoa</taxon>
        <taxon>Chordata</taxon>
        <taxon>Craniata</taxon>
        <taxon>Vertebrata</taxon>
        <taxon>Euteleostomi</taxon>
        <taxon>Actinopterygii</taxon>
        <taxon>Neopterygii</taxon>
        <taxon>Teleostei</taxon>
        <taxon>Neoteleostei</taxon>
        <taxon>Acanthomorphata</taxon>
        <taxon>Carangaria</taxon>
        <taxon>Pleuronectiformes</taxon>
        <taxon>Pleuronectoidei</taxon>
        <taxon>Scophthalmidae</taxon>
        <taxon>Scophthalmus</taxon>
    </lineage>
</organism>
<protein>
    <recommendedName>
        <fullName evidence="5">Large ribosomal subunit protein uL14</fullName>
    </recommendedName>
    <alternativeName>
        <fullName evidence="6">60S ribosomal protein L23</fullName>
    </alternativeName>
</protein>
<dbReference type="AlphaFoldDB" id="A0A6A4SK75"/>
<dbReference type="InterPro" id="IPR036853">
    <property type="entry name" value="Ribosomal_uL14_sf"/>
</dbReference>
<dbReference type="GO" id="GO:0006412">
    <property type="term" value="P:translation"/>
    <property type="evidence" value="ECO:0007669"/>
    <property type="project" value="InterPro"/>
</dbReference>
<dbReference type="GO" id="GO:0003735">
    <property type="term" value="F:structural constituent of ribosome"/>
    <property type="evidence" value="ECO:0007669"/>
    <property type="project" value="InterPro"/>
</dbReference>
<dbReference type="InterPro" id="IPR001148">
    <property type="entry name" value="CA_dom"/>
</dbReference>
<dbReference type="PROSITE" id="PS51144">
    <property type="entry name" value="ALPHA_CA_2"/>
    <property type="match status" value="1"/>
</dbReference>
<evidence type="ECO:0000256" key="6">
    <source>
        <dbReference type="ARBA" id="ARBA00035326"/>
    </source>
</evidence>
<dbReference type="CDD" id="cd00337">
    <property type="entry name" value="Ribosomal_uL14"/>
    <property type="match status" value="1"/>
</dbReference>
<dbReference type="InterPro" id="IPR019972">
    <property type="entry name" value="Ribosomal_uL14_CS"/>
</dbReference>
<dbReference type="Proteomes" id="UP000438429">
    <property type="component" value="Unassembled WGS sequence"/>
</dbReference>
<comment type="caution">
    <text evidence="9">The sequence shown here is derived from an EMBL/GenBank/DDBJ whole genome shotgun (WGS) entry which is preliminary data.</text>
</comment>
<feature type="non-terminal residue" evidence="9">
    <location>
        <position position="1"/>
    </location>
</feature>
<dbReference type="Gene3D" id="3.10.200.10">
    <property type="entry name" value="Alpha carbonic anhydrase"/>
    <property type="match status" value="2"/>
</dbReference>
<sequence length="472" mass="52704">QPITSKLDEGWWAYKDVVQESFVPVPSFWGLVNSAWNLCTIGKRQSPIDIETSHMIFDPYLTPLRLNTAARKMAGTMYNTGKHVSLRPDKAHLVNISGGPLGYSYRLEEVRLHFGSEDSQGSEHLLNGQGFPGELSENSNAFLNRMLNRDTITRINYKHDAFLLMGLNMADLYPDTTRYITYEGSITIPPCYETSTWILINKPVYVTQMQMHSLRLLSQNEPYKIFMSMSDNTRPTQPLLQRCIRTNINFSKQGRDCPNNRALRPQYRASSLFPRLYLLPAPPVTLSSRSRSKVSDKHSAALPSDLAPNTMKRYVSCIRFTVFLKKIFTSSTMSKRGRGGSSGAKFRISLGLPVGAVINCADNTGAKNLYIISVKGIKGRLNRLPAAGVGDMVMATVKKGKPELRKKVHPAVVIRQRKSYRRKDGVFLYFEDNAGVIVNNKGEMKGSAITGPVAKECADLWPRIASNAGSIA</sequence>
<comment type="similarity">
    <text evidence="2 7">Belongs to the universal ribosomal protein uL14 family.</text>
</comment>
<dbReference type="InterPro" id="IPR000218">
    <property type="entry name" value="Ribosomal_uL14"/>
</dbReference>
<dbReference type="HAMAP" id="MF_01367">
    <property type="entry name" value="Ribosomal_uL14"/>
    <property type="match status" value="1"/>
</dbReference>
<evidence type="ECO:0000256" key="3">
    <source>
        <dbReference type="ARBA" id="ARBA00022980"/>
    </source>
</evidence>
<dbReference type="GO" id="GO:0022625">
    <property type="term" value="C:cytosolic large ribosomal subunit"/>
    <property type="evidence" value="ECO:0007669"/>
    <property type="project" value="TreeGrafter"/>
</dbReference>
<evidence type="ECO:0000313" key="10">
    <source>
        <dbReference type="Proteomes" id="UP000438429"/>
    </source>
</evidence>
<dbReference type="SMART" id="SM01374">
    <property type="entry name" value="Ribosomal_L14"/>
    <property type="match status" value="1"/>
</dbReference>
<dbReference type="Pfam" id="PF00238">
    <property type="entry name" value="Ribosomal_L14"/>
    <property type="match status" value="1"/>
</dbReference>
<dbReference type="CDD" id="cd03121">
    <property type="entry name" value="alpha_CARP_X_XI_like"/>
    <property type="match status" value="1"/>
</dbReference>
<evidence type="ECO:0000256" key="4">
    <source>
        <dbReference type="ARBA" id="ARBA00023274"/>
    </source>
</evidence>
<evidence type="ECO:0000256" key="7">
    <source>
        <dbReference type="RuleBase" id="RU003949"/>
    </source>
</evidence>
<keyword evidence="4 7" id="KW-0687">Ribonucleoprotein</keyword>
<evidence type="ECO:0000256" key="2">
    <source>
        <dbReference type="ARBA" id="ARBA00010745"/>
    </source>
</evidence>
<dbReference type="PANTHER" id="PTHR11761:SF8">
    <property type="entry name" value="LARGE RIBOSOMAL SUBUNIT PROTEIN UL14"/>
    <property type="match status" value="1"/>
</dbReference>
<dbReference type="SUPFAM" id="SSF50193">
    <property type="entry name" value="Ribosomal protein L14"/>
    <property type="match status" value="1"/>
</dbReference>
<name>A0A6A4SK75_SCOMX</name>
<keyword evidence="3 7" id="KW-0689">Ribosomal protein</keyword>